<dbReference type="EC" id="3.4.19.12" evidence="3"/>
<dbReference type="PANTHER" id="PTHR21646:SF95">
    <property type="entry name" value="UBIQUITIN CARBOXYL-TERMINAL HYDROLASE 4-RELATED"/>
    <property type="match status" value="1"/>
</dbReference>
<dbReference type="InterPro" id="IPR050185">
    <property type="entry name" value="Ub_carboxyl-term_hydrolase"/>
</dbReference>
<evidence type="ECO:0000256" key="1">
    <source>
        <dbReference type="ARBA" id="ARBA00000707"/>
    </source>
</evidence>
<feature type="compositionally biased region" description="Polar residues" evidence="8">
    <location>
        <begin position="7"/>
        <end position="23"/>
    </location>
</feature>
<feature type="region of interest" description="Disordered" evidence="8">
    <location>
        <begin position="331"/>
        <end position="478"/>
    </location>
</feature>
<feature type="region of interest" description="Disordered" evidence="8">
    <location>
        <begin position="1"/>
        <end position="53"/>
    </location>
</feature>
<dbReference type="PROSITE" id="PS50235">
    <property type="entry name" value="USP_3"/>
    <property type="match status" value="1"/>
</dbReference>
<evidence type="ECO:0000256" key="3">
    <source>
        <dbReference type="ARBA" id="ARBA00012759"/>
    </source>
</evidence>
<feature type="domain" description="USP" evidence="10">
    <location>
        <begin position="895"/>
        <end position="1253"/>
    </location>
</feature>
<comment type="catalytic activity">
    <reaction evidence="1">
        <text>Thiol-dependent hydrolysis of ester, thioester, amide, peptide and isopeptide bonds formed by the C-terminal Gly of ubiquitin (a 76-residue protein attached to proteins as an intracellular targeting signal).</text>
        <dbReference type="EC" id="3.4.19.12"/>
    </reaction>
</comment>
<feature type="compositionally biased region" description="Low complexity" evidence="8">
    <location>
        <begin position="231"/>
        <end position="282"/>
    </location>
</feature>
<evidence type="ECO:0000256" key="2">
    <source>
        <dbReference type="ARBA" id="ARBA00009085"/>
    </source>
</evidence>
<dbReference type="CDD" id="cd02674">
    <property type="entry name" value="Peptidase_C19R"/>
    <property type="match status" value="1"/>
</dbReference>
<evidence type="ECO:0000259" key="9">
    <source>
        <dbReference type="PROSITE" id="PS50206"/>
    </source>
</evidence>
<comment type="caution">
    <text evidence="11">The sequence shown here is derived from an EMBL/GenBank/DDBJ whole genome shotgun (WGS) entry which is preliminary data.</text>
</comment>
<evidence type="ECO:0000313" key="12">
    <source>
        <dbReference type="Proteomes" id="UP001050691"/>
    </source>
</evidence>
<protein>
    <recommendedName>
        <fullName evidence="3">ubiquitinyl hydrolase 1</fullName>
        <ecNumber evidence="3">3.4.19.12</ecNumber>
    </recommendedName>
</protein>
<evidence type="ECO:0000259" key="10">
    <source>
        <dbReference type="PROSITE" id="PS50235"/>
    </source>
</evidence>
<accession>A0AAV5AHA8</accession>
<dbReference type="SUPFAM" id="SSF52821">
    <property type="entry name" value="Rhodanese/Cell cycle control phosphatase"/>
    <property type="match status" value="1"/>
</dbReference>
<proteinExistence type="inferred from homology"/>
<organism evidence="11 12">
    <name type="scientific">Clathrus columnatus</name>
    <dbReference type="NCBI Taxonomy" id="1419009"/>
    <lineage>
        <taxon>Eukaryota</taxon>
        <taxon>Fungi</taxon>
        <taxon>Dikarya</taxon>
        <taxon>Basidiomycota</taxon>
        <taxon>Agaricomycotina</taxon>
        <taxon>Agaricomycetes</taxon>
        <taxon>Phallomycetidae</taxon>
        <taxon>Phallales</taxon>
        <taxon>Clathraceae</taxon>
        <taxon>Clathrus</taxon>
    </lineage>
</organism>
<reference evidence="11" key="1">
    <citation type="submission" date="2021-10" db="EMBL/GenBank/DDBJ databases">
        <title>De novo Genome Assembly of Clathrus columnatus (Basidiomycota, Fungi) Using Illumina and Nanopore Sequence Data.</title>
        <authorList>
            <person name="Ogiso-Tanaka E."/>
            <person name="Itagaki H."/>
            <person name="Hosoya T."/>
            <person name="Hosaka K."/>
        </authorList>
    </citation>
    <scope>NUCLEOTIDE SEQUENCE</scope>
    <source>
        <strain evidence="11">MO-923</strain>
    </source>
</reference>
<name>A0AAV5AHA8_9AGAM</name>
<evidence type="ECO:0000256" key="8">
    <source>
        <dbReference type="SAM" id="MobiDB-lite"/>
    </source>
</evidence>
<dbReference type="InterPro" id="IPR036873">
    <property type="entry name" value="Rhodanese-like_dom_sf"/>
</dbReference>
<dbReference type="InterPro" id="IPR001394">
    <property type="entry name" value="Peptidase_C19_UCH"/>
</dbReference>
<keyword evidence="6" id="KW-0378">Hydrolase</keyword>
<dbReference type="Gene3D" id="3.90.70.10">
    <property type="entry name" value="Cysteine proteinases"/>
    <property type="match status" value="1"/>
</dbReference>
<dbReference type="InterPro" id="IPR028889">
    <property type="entry name" value="USP"/>
</dbReference>
<feature type="region of interest" description="Disordered" evidence="8">
    <location>
        <begin position="832"/>
        <end position="867"/>
    </location>
</feature>
<dbReference type="EMBL" id="BPWL01000006">
    <property type="protein sequence ID" value="GJJ11320.1"/>
    <property type="molecule type" value="Genomic_DNA"/>
</dbReference>
<feature type="compositionally biased region" description="Basic and acidic residues" evidence="8">
    <location>
        <begin position="675"/>
        <end position="693"/>
    </location>
</feature>
<evidence type="ECO:0000256" key="7">
    <source>
        <dbReference type="ARBA" id="ARBA00022807"/>
    </source>
</evidence>
<dbReference type="SUPFAM" id="SSF54001">
    <property type="entry name" value="Cysteine proteinases"/>
    <property type="match status" value="1"/>
</dbReference>
<dbReference type="PANTHER" id="PTHR21646">
    <property type="entry name" value="UBIQUITIN CARBOXYL-TERMINAL HYDROLASE"/>
    <property type="match status" value="1"/>
</dbReference>
<feature type="compositionally biased region" description="Polar residues" evidence="8">
    <location>
        <begin position="696"/>
        <end position="716"/>
    </location>
</feature>
<evidence type="ECO:0000256" key="6">
    <source>
        <dbReference type="ARBA" id="ARBA00022801"/>
    </source>
</evidence>
<dbReference type="GO" id="GO:0016579">
    <property type="term" value="P:protein deubiquitination"/>
    <property type="evidence" value="ECO:0007669"/>
    <property type="project" value="InterPro"/>
</dbReference>
<dbReference type="Gene3D" id="3.40.250.10">
    <property type="entry name" value="Rhodanese-like domain"/>
    <property type="match status" value="1"/>
</dbReference>
<dbReference type="PROSITE" id="PS50206">
    <property type="entry name" value="RHODANESE_3"/>
    <property type="match status" value="1"/>
</dbReference>
<dbReference type="GO" id="GO:0004843">
    <property type="term" value="F:cysteine-type deubiquitinase activity"/>
    <property type="evidence" value="ECO:0007669"/>
    <property type="project" value="UniProtKB-EC"/>
</dbReference>
<evidence type="ECO:0000256" key="5">
    <source>
        <dbReference type="ARBA" id="ARBA00022786"/>
    </source>
</evidence>
<feature type="compositionally biased region" description="Polar residues" evidence="8">
    <location>
        <begin position="1178"/>
        <end position="1187"/>
    </location>
</feature>
<dbReference type="Pfam" id="PF00443">
    <property type="entry name" value="UCH"/>
    <property type="match status" value="1"/>
</dbReference>
<keyword evidence="12" id="KW-1185">Reference proteome</keyword>
<dbReference type="InterPro" id="IPR038765">
    <property type="entry name" value="Papain-like_cys_pep_sf"/>
</dbReference>
<feature type="compositionally biased region" description="Polar residues" evidence="8">
    <location>
        <begin position="651"/>
        <end position="674"/>
    </location>
</feature>
<comment type="similarity">
    <text evidence="2">Belongs to the peptidase C19 family.</text>
</comment>
<feature type="compositionally biased region" description="Low complexity" evidence="8">
    <location>
        <begin position="385"/>
        <end position="395"/>
    </location>
</feature>
<dbReference type="PROSITE" id="PS00973">
    <property type="entry name" value="USP_2"/>
    <property type="match status" value="1"/>
</dbReference>
<evidence type="ECO:0000256" key="4">
    <source>
        <dbReference type="ARBA" id="ARBA00022670"/>
    </source>
</evidence>
<dbReference type="SMART" id="SM00450">
    <property type="entry name" value="RHOD"/>
    <property type="match status" value="1"/>
</dbReference>
<dbReference type="InterPro" id="IPR018200">
    <property type="entry name" value="USP_CS"/>
</dbReference>
<feature type="region of interest" description="Disordered" evidence="8">
    <location>
        <begin position="1168"/>
        <end position="1187"/>
    </location>
</feature>
<keyword evidence="5" id="KW-0833">Ubl conjugation pathway</keyword>
<keyword evidence="7" id="KW-0788">Thiol protease</keyword>
<feature type="domain" description="Rhodanese" evidence="9">
    <location>
        <begin position="495"/>
        <end position="615"/>
    </location>
</feature>
<dbReference type="AlphaFoldDB" id="A0AAV5AHA8"/>
<evidence type="ECO:0000313" key="11">
    <source>
        <dbReference type="EMBL" id="GJJ11320.1"/>
    </source>
</evidence>
<sequence length="1254" mass="137734">MNAGTGKLSQRSMVALTMTSTKISPRLTANGGPPSSPDTMSVSEIKESAKSSVQRIKNASAQNLLKAAKDQSTNASLEENSGDLRSALRAYIMASSLIQAIYDSSEYKLEYKDATKRGVFWKDFKDFSNHFMTNSMPRVQRLEAKLKDAEQVQKYTFLTHYTRTRSGLTTICASESSDSKANNESGPARSIQERIQALQGQGLTVAAKPKRVLTSVPPSPHSHPPALASKQPPSISSPIQSQFRPLPSSPSHIPSSVSTPHTFVSTTSFGPPSPTSSVASSPPSIDVHAIPTTVISAASPSTSPISSRHASYPTRTESEFIAAFPTIDEMDEQTPFPTVPTDDPGVTLPSVPSNRPGDGLPPPPSSARDLKPYANHGFAVHNTGSSSSSMISPLSPTKLSTIDRHPPHHRPSSTPIPPLSNGIGHPDSPPERSPITSPRRELPSPPVASPTSHSNPNYSTKTPLKHTPSESFKPKPDLPVTSTIYPKLLKEYRSTGRKILLLDIRTRAEFDTERIKWDEIVCLEPSILTRDNITSATIESALVVAPSSERALFTNRAKFELVVMYDASSGLPSSPMFNLARAIFETDFSQSLKRPPVLLVGGLEAWKQEMGEEGIHRSSLSQDNGVMNALPMNNNNNLVHSSSVGHGLVSQLPSNVPTLPVSQSPPSTNVSMSSDGHERWLPPRPQSRNEFERPASYSTQIPNSKMASSLDSPNSDANKLVRKPAFIRPHTTSQSQGNITFSRELYSPPPVSMGLSTPSGIQYPSMPLTYPSAPGTNSLPAINGFHPQVDGFVSPPPVASINVSPVSRRRSDYIDQSHQIYSGLTRPSIDYPDLSTKPVLRPPPAAVAPNLERQDQRSRSIQHTSYPYSAAAPAPPLIQSDYPVTYWTDVQIGVSGLKNLGNTCYMNSTMQCLSATVPFARFFTEGLWKNAVNMLNPLGSKGNVAKALAAILHELWHADLPYLVPFSFRKSLCLYAPQFGGTDQHDSQEFLSFLLDGLHEDLNRVLQKPSIEPSPEREADLETLPPQIASEQEWRIYRMRNDSIVVDYFQGQFRNRLQCLTCRKTSTTYNPFMYLSLPLPTGRSATTTLYQCLDAFVKEEILEKSDAWNCPRCKTLRKATKQLSISRLPPVLLIHLKRFSFKGPFTDKLETLVDFPLKNLDLTNYVPMPLPPSADNPRPSSASVSNDPRIQLPPYKYDLYAVTNHYGNLTSGHYTAYIASRGGWLYCDDSRVTNADSRDIVGRPAYVLYYKRTR</sequence>
<feature type="compositionally biased region" description="Polar residues" evidence="8">
    <location>
        <begin position="449"/>
        <end position="462"/>
    </location>
</feature>
<dbReference type="GO" id="GO:0006508">
    <property type="term" value="P:proteolysis"/>
    <property type="evidence" value="ECO:0007669"/>
    <property type="project" value="UniProtKB-KW"/>
</dbReference>
<dbReference type="Proteomes" id="UP001050691">
    <property type="component" value="Unassembled WGS sequence"/>
</dbReference>
<dbReference type="InterPro" id="IPR001763">
    <property type="entry name" value="Rhodanese-like_dom"/>
</dbReference>
<gene>
    <name evidence="11" type="ORF">Clacol_005552</name>
</gene>
<feature type="region of interest" description="Disordered" evidence="8">
    <location>
        <begin position="642"/>
        <end position="716"/>
    </location>
</feature>
<dbReference type="PROSITE" id="PS00972">
    <property type="entry name" value="USP_1"/>
    <property type="match status" value="1"/>
</dbReference>
<feature type="region of interest" description="Disordered" evidence="8">
    <location>
        <begin position="213"/>
        <end position="282"/>
    </location>
</feature>
<keyword evidence="4" id="KW-0645">Protease</keyword>